<keyword evidence="3" id="KW-1185">Reference proteome</keyword>
<evidence type="ECO:0000259" key="1">
    <source>
        <dbReference type="Pfam" id="PF02627"/>
    </source>
</evidence>
<dbReference type="PANTHER" id="PTHR33570:SF2">
    <property type="entry name" value="CARBOXYMUCONOLACTONE DECARBOXYLASE-LIKE DOMAIN-CONTAINING PROTEIN"/>
    <property type="match status" value="1"/>
</dbReference>
<evidence type="ECO:0000313" key="3">
    <source>
        <dbReference type="Proteomes" id="UP000829998"/>
    </source>
</evidence>
<accession>A0ABY4LMT4</accession>
<dbReference type="PANTHER" id="PTHR33570">
    <property type="entry name" value="4-CARBOXYMUCONOLACTONE DECARBOXYLASE FAMILY PROTEIN"/>
    <property type="match status" value="1"/>
</dbReference>
<gene>
    <name evidence="2" type="ORF">M0M44_16695</name>
</gene>
<feature type="domain" description="Carboxymuconolactone decarboxylase-like" evidence="1">
    <location>
        <begin position="148"/>
        <end position="229"/>
    </location>
</feature>
<dbReference type="InterPro" id="IPR029032">
    <property type="entry name" value="AhpD-like"/>
</dbReference>
<dbReference type="Gene3D" id="1.20.1290.10">
    <property type="entry name" value="AhpD-like"/>
    <property type="match status" value="1"/>
</dbReference>
<dbReference type="RefSeq" id="WP_248726693.1">
    <property type="nucleotide sequence ID" value="NZ_CP096829.1"/>
</dbReference>
<organism evidence="2 3">
    <name type="scientific">Flavobacterium humidisoli</name>
    <dbReference type="NCBI Taxonomy" id="2937442"/>
    <lineage>
        <taxon>Bacteria</taxon>
        <taxon>Pseudomonadati</taxon>
        <taxon>Bacteroidota</taxon>
        <taxon>Flavobacteriia</taxon>
        <taxon>Flavobacteriales</taxon>
        <taxon>Flavobacteriaceae</taxon>
        <taxon>Flavobacterium</taxon>
    </lineage>
</organism>
<protein>
    <submittedName>
        <fullName evidence="2">Carboxymuconolactone decarboxylase family protein</fullName>
    </submittedName>
</protein>
<feature type="domain" description="Carboxymuconolactone decarboxylase-like" evidence="1">
    <location>
        <begin position="24"/>
        <end position="85"/>
    </location>
</feature>
<reference evidence="2 3" key="1">
    <citation type="submission" date="2022-04" db="EMBL/GenBank/DDBJ databases">
        <authorList>
            <person name="Ra J.-S."/>
            <person name="Kim S.-B."/>
        </authorList>
    </citation>
    <scope>NUCLEOTIDE SEQUENCE [LARGE SCALE GENOMIC DNA]</scope>
    <source>
        <strain evidence="2 3">MMS21-Er5</strain>
    </source>
</reference>
<dbReference type="EMBL" id="CP096829">
    <property type="protein sequence ID" value="UPZ14394.1"/>
    <property type="molecule type" value="Genomic_DNA"/>
</dbReference>
<evidence type="ECO:0000313" key="2">
    <source>
        <dbReference type="EMBL" id="UPZ14394.1"/>
    </source>
</evidence>
<dbReference type="SUPFAM" id="SSF69118">
    <property type="entry name" value="AhpD-like"/>
    <property type="match status" value="1"/>
</dbReference>
<sequence>MKTLSILIMIVFACAEGNSQTDQNQSLSRQQQAIVKIGALTAKGDLVKLKTELNKGLDAGLTVNQIKETLVHLYAYCGFPRSIRGLQTFMAVLEERKAKGITDTIGVEASPIKDERSKYERGKAVLAELTKASQDGPKTGYSAFAPEIDVFLKEHLFADIFERDVLTYSERELVTVSVIATIGDAEPMLQSHLNICLNLGLTPKQLQEFVEIIKTTIGGKEASAAQKVLSEVLKAKK</sequence>
<dbReference type="InterPro" id="IPR003779">
    <property type="entry name" value="CMD-like"/>
</dbReference>
<name>A0ABY4LMT4_9FLAO</name>
<dbReference type="Proteomes" id="UP000829998">
    <property type="component" value="Chromosome"/>
</dbReference>
<proteinExistence type="predicted"/>
<dbReference type="Pfam" id="PF02627">
    <property type="entry name" value="CMD"/>
    <property type="match status" value="2"/>
</dbReference>
<dbReference type="InterPro" id="IPR052512">
    <property type="entry name" value="4CMD/NDH-1_regulator"/>
</dbReference>